<evidence type="ECO:0000256" key="1">
    <source>
        <dbReference type="ARBA" id="ARBA00005078"/>
    </source>
</evidence>
<gene>
    <name evidence="9" type="ORF">SAMEA4029010_CIC11G00000000505</name>
</gene>
<evidence type="ECO:0000256" key="7">
    <source>
        <dbReference type="PIRNR" id="PIRNR031057"/>
    </source>
</evidence>
<dbReference type="GO" id="GO:0009229">
    <property type="term" value="P:thiamine diphosphate biosynthetic process"/>
    <property type="evidence" value="ECO:0007669"/>
    <property type="project" value="UniProtKB-UniRule"/>
</dbReference>
<dbReference type="InterPro" id="IPR007371">
    <property type="entry name" value="TPK_catalytic"/>
</dbReference>
<protein>
    <recommendedName>
        <fullName evidence="7">Thiamine pyrophosphokinase</fullName>
        <ecNumber evidence="7">2.7.6.2</ecNumber>
    </recommendedName>
</protein>
<dbReference type="GO" id="GO:0005524">
    <property type="term" value="F:ATP binding"/>
    <property type="evidence" value="ECO:0007669"/>
    <property type="project" value="UniProtKB-UniRule"/>
</dbReference>
<dbReference type="PANTHER" id="PTHR13622">
    <property type="entry name" value="THIAMIN PYROPHOSPHOKINASE"/>
    <property type="match status" value="1"/>
</dbReference>
<evidence type="ECO:0000256" key="2">
    <source>
        <dbReference type="ARBA" id="ARBA00006785"/>
    </source>
</evidence>
<evidence type="ECO:0000256" key="6">
    <source>
        <dbReference type="ARBA" id="ARBA00022840"/>
    </source>
</evidence>
<dbReference type="InterPro" id="IPR036371">
    <property type="entry name" value="TPK_B1-bd_sf"/>
</dbReference>
<keyword evidence="4 7" id="KW-0547">Nucleotide-binding</keyword>
<dbReference type="GO" id="GO:0004788">
    <property type="term" value="F:thiamine diphosphokinase activity"/>
    <property type="evidence" value="ECO:0007669"/>
    <property type="project" value="UniProtKB-UniRule"/>
</dbReference>
<dbReference type="Proteomes" id="UP000182334">
    <property type="component" value="Chromosome I"/>
</dbReference>
<evidence type="ECO:0000256" key="4">
    <source>
        <dbReference type="ARBA" id="ARBA00022741"/>
    </source>
</evidence>
<accession>A0A1L0CTZ3</accession>
<evidence type="ECO:0000313" key="9">
    <source>
        <dbReference type="EMBL" id="SGZ46372.1"/>
    </source>
</evidence>
<evidence type="ECO:0000256" key="5">
    <source>
        <dbReference type="ARBA" id="ARBA00022777"/>
    </source>
</evidence>
<comment type="pathway">
    <text evidence="1 7">Cofactor biosynthesis; thiamine diphosphate biosynthesis; thiamine diphosphate from thiamine: step 1/1.</text>
</comment>
<name>A0A1L0CTZ3_9ASCO</name>
<dbReference type="PANTHER" id="PTHR13622:SF8">
    <property type="entry name" value="THIAMIN PYROPHOSPHOKINASE 1"/>
    <property type="match status" value="1"/>
</dbReference>
<dbReference type="NCBIfam" id="TIGR01378">
    <property type="entry name" value="thi_PPkinase"/>
    <property type="match status" value="1"/>
</dbReference>
<keyword evidence="10" id="KW-1185">Reference proteome</keyword>
<evidence type="ECO:0000256" key="3">
    <source>
        <dbReference type="ARBA" id="ARBA00022679"/>
    </source>
</evidence>
<dbReference type="OrthoDB" id="25149at2759"/>
<keyword evidence="6 7" id="KW-0067">ATP-binding</keyword>
<feature type="domain" description="Thiamin pyrophosphokinase thiamin-binding" evidence="8">
    <location>
        <begin position="213"/>
        <end position="284"/>
    </location>
</feature>
<dbReference type="SUPFAM" id="SSF63999">
    <property type="entry name" value="Thiamin pyrophosphokinase, catalytic domain"/>
    <property type="match status" value="1"/>
</dbReference>
<reference evidence="9 10" key="1">
    <citation type="submission" date="2016-10" db="EMBL/GenBank/DDBJ databases">
        <authorList>
            <person name="de Groot N.N."/>
        </authorList>
    </citation>
    <scope>NUCLEOTIDE SEQUENCE [LARGE SCALE GENOMIC DNA]</scope>
    <source>
        <strain evidence="9 10">CBS 141442</strain>
    </source>
</reference>
<dbReference type="UniPathway" id="UPA00060">
    <property type="reaction ID" value="UER00597"/>
</dbReference>
<dbReference type="InterPro" id="IPR007373">
    <property type="entry name" value="Thiamin_PyroPKinase_B1-bd"/>
</dbReference>
<dbReference type="Pfam" id="PF04263">
    <property type="entry name" value="TPK_catalytic"/>
    <property type="match status" value="1"/>
</dbReference>
<keyword evidence="3 7" id="KW-0808">Transferase</keyword>
<evidence type="ECO:0000259" key="8">
    <source>
        <dbReference type="SMART" id="SM00983"/>
    </source>
</evidence>
<dbReference type="Gene3D" id="2.60.120.320">
    <property type="entry name" value="Thiamin pyrophosphokinase, thiamin-binding domain"/>
    <property type="match status" value="1"/>
</dbReference>
<dbReference type="SMART" id="SM00983">
    <property type="entry name" value="TPK_B1_binding"/>
    <property type="match status" value="1"/>
</dbReference>
<dbReference type="STRING" id="45354.A0A1L0CTZ3"/>
<keyword evidence="5 7" id="KW-0418">Kinase</keyword>
<dbReference type="InterPro" id="IPR016966">
    <property type="entry name" value="Thiamin_pyrophosphokinase_euk"/>
</dbReference>
<dbReference type="EMBL" id="LT635756">
    <property type="protein sequence ID" value="SGZ46372.1"/>
    <property type="molecule type" value="Genomic_DNA"/>
</dbReference>
<dbReference type="PIRSF" id="PIRSF031057">
    <property type="entry name" value="Thiamin_pyrophosphokinase"/>
    <property type="match status" value="1"/>
</dbReference>
<dbReference type="InterPro" id="IPR036759">
    <property type="entry name" value="TPK_catalytic_sf"/>
</dbReference>
<dbReference type="GO" id="GO:0030975">
    <property type="term" value="F:thiamine binding"/>
    <property type="evidence" value="ECO:0007669"/>
    <property type="project" value="UniProtKB-UniRule"/>
</dbReference>
<proteinExistence type="inferred from homology"/>
<dbReference type="AlphaFoldDB" id="A0A1L0CTZ3"/>
<comment type="similarity">
    <text evidence="2 7">Belongs to the thiamine pyrophosphokinase family.</text>
</comment>
<sequence length="295" mass="33064">MTSRVIERPNDLDVEAPEFPHHELRPFDVFDSSNDPSSLSLLILNTSMEGIDIRQLWSRSHLHICADGGANRLFDYFDDEERPKYAPDYIVGDLDSLRPDVRTYYQQVGSVVIEQQSQYSSDFTKAVKVAMIHHSDLCEKLNVPIEIVDGLSAVLSQVSTLHPCSILVAGGMDGRFDQTFQLINQLYSLHCEYSHLHIFFVSGSDVVFLVPKGITYVRYRHRNGFSEDAVPKCGLLPFRGLVTLNTKGLLYDVENWPSYVGGNVLSSNGIVGTSGFIVDSTEDIIMNVEISLARE</sequence>
<dbReference type="InterPro" id="IPR006282">
    <property type="entry name" value="Thi_PPkinase"/>
</dbReference>
<comment type="catalytic activity">
    <reaction evidence="7">
        <text>thiamine + ATP = thiamine diphosphate + AMP + H(+)</text>
        <dbReference type="Rhea" id="RHEA:11576"/>
        <dbReference type="ChEBI" id="CHEBI:15378"/>
        <dbReference type="ChEBI" id="CHEBI:18385"/>
        <dbReference type="ChEBI" id="CHEBI:30616"/>
        <dbReference type="ChEBI" id="CHEBI:58937"/>
        <dbReference type="ChEBI" id="CHEBI:456215"/>
    </reaction>
</comment>
<dbReference type="CDD" id="cd07995">
    <property type="entry name" value="TPK"/>
    <property type="match status" value="1"/>
</dbReference>
<dbReference type="SUPFAM" id="SSF63862">
    <property type="entry name" value="Thiamin pyrophosphokinase, substrate-binding domain"/>
    <property type="match status" value="1"/>
</dbReference>
<dbReference type="Pfam" id="PF04265">
    <property type="entry name" value="TPK_B1_binding"/>
    <property type="match status" value="1"/>
</dbReference>
<dbReference type="EC" id="2.7.6.2" evidence="7"/>
<dbReference type="GO" id="GO:0006772">
    <property type="term" value="P:thiamine metabolic process"/>
    <property type="evidence" value="ECO:0007669"/>
    <property type="project" value="InterPro"/>
</dbReference>
<dbReference type="Gene3D" id="3.40.50.10240">
    <property type="entry name" value="Thiamin pyrophosphokinase, catalytic domain"/>
    <property type="match status" value="1"/>
</dbReference>
<evidence type="ECO:0000313" key="10">
    <source>
        <dbReference type="Proteomes" id="UP000182334"/>
    </source>
</evidence>
<dbReference type="GO" id="GO:0016301">
    <property type="term" value="F:kinase activity"/>
    <property type="evidence" value="ECO:0007669"/>
    <property type="project" value="UniProtKB-UniRule"/>
</dbReference>
<organism evidence="9 10">
    <name type="scientific">Sungouiella intermedia</name>
    <dbReference type="NCBI Taxonomy" id="45354"/>
    <lineage>
        <taxon>Eukaryota</taxon>
        <taxon>Fungi</taxon>
        <taxon>Dikarya</taxon>
        <taxon>Ascomycota</taxon>
        <taxon>Saccharomycotina</taxon>
        <taxon>Pichiomycetes</taxon>
        <taxon>Metschnikowiaceae</taxon>
        <taxon>Sungouiella</taxon>
    </lineage>
</organism>